<protein>
    <submittedName>
        <fullName evidence="1">Uncharacterized protein</fullName>
    </submittedName>
</protein>
<comment type="caution">
    <text evidence="1">The sequence shown here is derived from an EMBL/GenBank/DDBJ whole genome shotgun (WGS) entry which is preliminary data.</text>
</comment>
<evidence type="ECO:0000313" key="1">
    <source>
        <dbReference type="EMBL" id="KAJ3492652.1"/>
    </source>
</evidence>
<dbReference type="Proteomes" id="UP001148737">
    <property type="component" value="Unassembled WGS sequence"/>
</dbReference>
<gene>
    <name evidence="1" type="ORF">NLG97_g5240</name>
</gene>
<name>A0ACC1QU73_9HYPO</name>
<organism evidence="1 2">
    <name type="scientific">Lecanicillium saksenae</name>
    <dbReference type="NCBI Taxonomy" id="468837"/>
    <lineage>
        <taxon>Eukaryota</taxon>
        <taxon>Fungi</taxon>
        <taxon>Dikarya</taxon>
        <taxon>Ascomycota</taxon>
        <taxon>Pezizomycotina</taxon>
        <taxon>Sordariomycetes</taxon>
        <taxon>Hypocreomycetidae</taxon>
        <taxon>Hypocreales</taxon>
        <taxon>Cordycipitaceae</taxon>
        <taxon>Lecanicillium</taxon>
    </lineage>
</organism>
<evidence type="ECO:0000313" key="2">
    <source>
        <dbReference type="Proteomes" id="UP001148737"/>
    </source>
</evidence>
<keyword evidence="2" id="KW-1185">Reference proteome</keyword>
<reference evidence="1" key="1">
    <citation type="submission" date="2022-07" db="EMBL/GenBank/DDBJ databases">
        <title>Genome Sequence of Lecanicillium saksenae.</title>
        <authorList>
            <person name="Buettner E."/>
        </authorList>
    </citation>
    <scope>NUCLEOTIDE SEQUENCE</scope>
    <source>
        <strain evidence="1">VT-O1</strain>
    </source>
</reference>
<dbReference type="EMBL" id="JANAKD010000574">
    <property type="protein sequence ID" value="KAJ3492652.1"/>
    <property type="molecule type" value="Genomic_DNA"/>
</dbReference>
<accession>A0ACC1QU73</accession>
<proteinExistence type="predicted"/>
<sequence>MCCLAKVNLGFQPSIYNPHSIKSKSHRQAGDAIIDNSVPIQASHPAMPDQLVAAVVSLVAGPPPPPSSTLLLFRSSANFFPLHCRIFGFLHPTAPQPAPQPTRPPAPTPTVLLADHEFLLLPRRAGCIVRVRPTARLPPPEPGSDAAAASVARRRKFTIQSSFGQARERRSRKNRPCDACRRRKTACVITDQPPCRFCETRGIPCLSSGTLADRDTGATAAADNASPDAASPHSVAISSPAESVRHARPDFMANGTSRPPVTSWPTPSHDSPASSHYAFSPINAPTHQSAGRTPSQDSPHPSSQAVVSPAFNGSDRASSVSLPPPNTIATFTKGSAEGMGIWPTNGPGRIHTLEDNVNKTANYMGPAAEQDTHVLDSFRYMIVSEIDEIDADYLQVYPGSSRPNDPPVHFLLLENEVPEYTSRPKMEASAAIEERVYPYGPNLVRLYFKYVHPVYPVVSKVRFLRLYNTAKEKIPASLRGAVYALATVFWNRDPSLKGPCPWEQHELHSKAQSSLRCELENPNLANLQACLLLIHMAPPWTDTVETPSIWILSAQAVSNAQMSGLHHDPANWNIDPWEKKLRKKLWWAIYMADCWTSVCHGNPPHIYRESFDTTPPDIEDIRFDEDVPEDLKHMVDPGSSVFHQAVGERFLEMVRITRIVRDIIDCSFLINPGARHPHGPDHVLSTLAAQKEKLRQWPSQISPCLATRRINSAPAIHNNCPLHLMYHAAKVLLYRAILSPATKEARADPNSSLRRNFHEAVGEMQQFANFMDEVTEGDLQGFWGRLARSQLILCGNFMIHLFIVASGPEDIKAAHHVLLSFHQSLQRLAGTQYYVGKLLLRPVALRVDSFFSQAGEIIRRGGHGYWQLDSLKVIKDGTL</sequence>